<dbReference type="AlphaFoldDB" id="A0A074MAA5"/>
<dbReference type="Proteomes" id="UP000027647">
    <property type="component" value="Unassembled WGS sequence"/>
</dbReference>
<dbReference type="OrthoDB" id="9793147at2"/>
<dbReference type="InterPro" id="IPR014710">
    <property type="entry name" value="RmlC-like_jellyroll"/>
</dbReference>
<gene>
    <name evidence="1" type="ORF">EH31_10935</name>
</gene>
<accession>A0A074MAA5</accession>
<comment type="caution">
    <text evidence="1">The sequence shown here is derived from an EMBL/GenBank/DDBJ whole genome shotgun (WGS) entry which is preliminary data.</text>
</comment>
<name>A0A074MAA5_ERYLO</name>
<dbReference type="STRING" id="1044.EH31_10935"/>
<proteinExistence type="predicted"/>
<evidence type="ECO:0008006" key="3">
    <source>
        <dbReference type="Google" id="ProtNLM"/>
    </source>
</evidence>
<evidence type="ECO:0000313" key="2">
    <source>
        <dbReference type="Proteomes" id="UP000027647"/>
    </source>
</evidence>
<dbReference type="RefSeq" id="WP_034960231.1">
    <property type="nucleotide sequence ID" value="NZ_JMIW01000004.1"/>
</dbReference>
<dbReference type="InterPro" id="IPR011051">
    <property type="entry name" value="RmlC_Cupin_sf"/>
</dbReference>
<keyword evidence="2" id="KW-1185">Reference proteome</keyword>
<dbReference type="EMBL" id="JMIW01000004">
    <property type="protein sequence ID" value="KEO89665.1"/>
    <property type="molecule type" value="Genomic_DNA"/>
</dbReference>
<dbReference type="eggNOG" id="COG0803">
    <property type="taxonomic scope" value="Bacteria"/>
</dbReference>
<dbReference type="Pfam" id="PF14499">
    <property type="entry name" value="DUF4437"/>
    <property type="match status" value="1"/>
</dbReference>
<organism evidence="1 2">
    <name type="scientific">Erythrobacter longus</name>
    <dbReference type="NCBI Taxonomy" id="1044"/>
    <lineage>
        <taxon>Bacteria</taxon>
        <taxon>Pseudomonadati</taxon>
        <taxon>Pseudomonadota</taxon>
        <taxon>Alphaproteobacteria</taxon>
        <taxon>Sphingomonadales</taxon>
        <taxon>Erythrobacteraceae</taxon>
        <taxon>Erythrobacter/Porphyrobacter group</taxon>
        <taxon>Erythrobacter</taxon>
    </lineage>
</organism>
<evidence type="ECO:0000313" key="1">
    <source>
        <dbReference type="EMBL" id="KEO89665.1"/>
    </source>
</evidence>
<dbReference type="Gene3D" id="2.60.120.10">
    <property type="entry name" value="Jelly Rolls"/>
    <property type="match status" value="1"/>
</dbReference>
<dbReference type="SUPFAM" id="SSF51182">
    <property type="entry name" value="RmlC-like cupins"/>
    <property type="match status" value="2"/>
</dbReference>
<sequence>MDRRDHVEFVQSQLLPWQRIGAGLARPDAEYKMLSRDAECGACSALMRYPPGWSRIGPEHIQADEEFFVLDGSLEMDGEFYEPDSYAFLPAGWTRKSMVSKTGCVLLAFYSQEPLLVGDEGECDMLRAIPHLKTRQMDWDMTLNDPNLRHLGISRKDLRTDPETGERTLLSLILPQSEPPAGKGPQESHPVVEECYMIAGSLTGPPGTMHSGAYFWRPPAVPHGPYGSRWGAVSVIRFVGGRHENIWSDKPANFSLEQAYDPILPERLAHLRDFSWQGPLPF</sequence>
<protein>
    <recommendedName>
        <fullName evidence="3">DUF4437 domain-containing protein</fullName>
    </recommendedName>
</protein>
<dbReference type="InterPro" id="IPR028013">
    <property type="entry name" value="DUF4437"/>
</dbReference>
<reference evidence="1 2" key="1">
    <citation type="submission" date="2014-04" db="EMBL/GenBank/DDBJ databases">
        <title>A comprehensive comparison of genomes of Erythrobacter spp. strains.</title>
        <authorList>
            <person name="Zheng Q."/>
        </authorList>
    </citation>
    <scope>NUCLEOTIDE SEQUENCE [LARGE SCALE GENOMIC DNA]</scope>
    <source>
        <strain evidence="1 2">DSM 6997</strain>
    </source>
</reference>